<feature type="region of interest" description="Disordered" evidence="1">
    <location>
        <begin position="41"/>
        <end position="63"/>
    </location>
</feature>
<keyword evidence="3" id="KW-1185">Reference proteome</keyword>
<dbReference type="InterPro" id="IPR004252">
    <property type="entry name" value="Probable_transposase_24"/>
</dbReference>
<dbReference type="Pfam" id="PF03004">
    <property type="entry name" value="Transposase_24"/>
    <property type="match status" value="1"/>
</dbReference>
<evidence type="ECO:0000256" key="1">
    <source>
        <dbReference type="SAM" id="MobiDB-lite"/>
    </source>
</evidence>
<reference evidence="2 3" key="1">
    <citation type="submission" date="2023-01" db="EMBL/GenBank/DDBJ databases">
        <authorList>
            <person name="Kreplak J."/>
        </authorList>
    </citation>
    <scope>NUCLEOTIDE SEQUENCE [LARGE SCALE GENOMIC DNA]</scope>
</reference>
<protein>
    <submittedName>
        <fullName evidence="2">Uncharacterized protein</fullName>
    </submittedName>
</protein>
<gene>
    <name evidence="2" type="ORF">VFH_II024680</name>
</gene>
<evidence type="ECO:0000313" key="3">
    <source>
        <dbReference type="Proteomes" id="UP001157006"/>
    </source>
</evidence>
<accession>A0AAV0ZG50</accession>
<dbReference type="EMBL" id="OX451737">
    <property type="protein sequence ID" value="CAI8596223.1"/>
    <property type="molecule type" value="Genomic_DNA"/>
</dbReference>
<dbReference type="Proteomes" id="UP001157006">
    <property type="component" value="Chromosome 2"/>
</dbReference>
<organism evidence="2 3">
    <name type="scientific">Vicia faba</name>
    <name type="common">Broad bean</name>
    <name type="synonym">Faba vulgaris</name>
    <dbReference type="NCBI Taxonomy" id="3906"/>
    <lineage>
        <taxon>Eukaryota</taxon>
        <taxon>Viridiplantae</taxon>
        <taxon>Streptophyta</taxon>
        <taxon>Embryophyta</taxon>
        <taxon>Tracheophyta</taxon>
        <taxon>Spermatophyta</taxon>
        <taxon>Magnoliopsida</taxon>
        <taxon>eudicotyledons</taxon>
        <taxon>Gunneridae</taxon>
        <taxon>Pentapetalae</taxon>
        <taxon>rosids</taxon>
        <taxon>fabids</taxon>
        <taxon>Fabales</taxon>
        <taxon>Fabaceae</taxon>
        <taxon>Papilionoideae</taxon>
        <taxon>50 kb inversion clade</taxon>
        <taxon>NPAAA clade</taxon>
        <taxon>Hologalegina</taxon>
        <taxon>IRL clade</taxon>
        <taxon>Fabeae</taxon>
        <taxon>Vicia</taxon>
    </lineage>
</organism>
<name>A0AAV0ZG50_VICFA</name>
<sequence>MFKDFPIIFKSWKDILADTKTNSYESKIKPQKCQNKAKLKAPHTLGSKSLARKKHELESRDRRTYSRGEMYAISHKKSDGSFVNEDVYNNNEKLQAAIKDSVYENEAFQKVFGKEQHGYVRSVGLGATPSQINRSTRLASSSAENEKKRKCKKKLMHLKKIIQKLTN</sequence>
<dbReference type="AlphaFoldDB" id="A0AAV0ZG50"/>
<proteinExistence type="predicted"/>
<evidence type="ECO:0000313" key="2">
    <source>
        <dbReference type="EMBL" id="CAI8596223.1"/>
    </source>
</evidence>